<proteinExistence type="predicted"/>
<dbReference type="RefSeq" id="WP_190326553.1">
    <property type="nucleotide sequence ID" value="NZ_CP061171.1"/>
</dbReference>
<dbReference type="Proteomes" id="UP000516439">
    <property type="component" value="Chromosome"/>
</dbReference>
<feature type="region of interest" description="Disordered" evidence="1">
    <location>
        <begin position="35"/>
        <end position="59"/>
    </location>
</feature>
<protein>
    <recommendedName>
        <fullName evidence="4">Bacteriocin-type signal sequence-containing protein</fullName>
    </recommendedName>
</protein>
<dbReference type="EMBL" id="CP061171">
    <property type="protein sequence ID" value="QNR83472.1"/>
    <property type="molecule type" value="Genomic_DNA"/>
</dbReference>
<name>A0ABX6TFR3_9SPHI</name>
<reference evidence="2 3" key="1">
    <citation type="submission" date="2020-09" db="EMBL/GenBank/DDBJ databases">
        <title>Pedobacter sp. SW-16 isolated from soil near Yeocheon.</title>
        <authorList>
            <person name="Im H.S."/>
            <person name="Joung Y."/>
            <person name="Lee S.-S."/>
        </authorList>
    </citation>
    <scope>NUCLEOTIDE SEQUENCE [LARGE SCALE GENOMIC DNA]</scope>
    <source>
        <strain evidence="2 3">SW-16</strain>
    </source>
</reference>
<gene>
    <name evidence="2" type="ORF">H9N25_16125</name>
</gene>
<evidence type="ECO:0000313" key="3">
    <source>
        <dbReference type="Proteomes" id="UP000516439"/>
    </source>
</evidence>
<keyword evidence="3" id="KW-1185">Reference proteome</keyword>
<evidence type="ECO:0008006" key="4">
    <source>
        <dbReference type="Google" id="ProtNLM"/>
    </source>
</evidence>
<sequence length="59" mass="6512">MKNKKLEKKTVFIFKKNYLTNLTKEQMRKIYGGETTTGGSGLSGDPACPNKTIANTVSE</sequence>
<accession>A0ABX6TFR3</accession>
<evidence type="ECO:0000256" key="1">
    <source>
        <dbReference type="SAM" id="MobiDB-lite"/>
    </source>
</evidence>
<evidence type="ECO:0000313" key="2">
    <source>
        <dbReference type="EMBL" id="QNR83472.1"/>
    </source>
</evidence>
<organism evidence="2 3">
    <name type="scientific">Pedobacter riviphilus</name>
    <dbReference type="NCBI Taxonomy" id="2766984"/>
    <lineage>
        <taxon>Bacteria</taxon>
        <taxon>Pseudomonadati</taxon>
        <taxon>Bacteroidota</taxon>
        <taxon>Sphingobacteriia</taxon>
        <taxon>Sphingobacteriales</taxon>
        <taxon>Sphingobacteriaceae</taxon>
        <taxon>Pedobacter</taxon>
    </lineage>
</organism>